<accession>A0A7G2C458</accession>
<sequence>MPIHQIQQRTLLDCARESRHCFETVWSQLGRPAERARSRSKSPLDVEEEEGDLQLGVKEQVLLEKARQARRALLYSFAVNVIIPLLIASCIDQFDFPTMSMIVFTAVNDKGKRVDAESKAWKGVVSQYFEVLDMNNQ</sequence>
<keyword evidence="1" id="KW-0472">Membrane</keyword>
<dbReference type="AlphaFoldDB" id="A0A7G2C458"/>
<proteinExistence type="predicted"/>
<dbReference type="EMBL" id="LR877146">
    <property type="protein sequence ID" value="CAD2213994.1"/>
    <property type="molecule type" value="Genomic_DNA"/>
</dbReference>
<evidence type="ECO:0000313" key="2">
    <source>
        <dbReference type="EMBL" id="CAD2213994.1"/>
    </source>
</evidence>
<dbReference type="VEuPathDB" id="TriTrypDB:ADEAN_000143800"/>
<organism evidence="2 3">
    <name type="scientific">Angomonas deanei</name>
    <dbReference type="NCBI Taxonomy" id="59799"/>
    <lineage>
        <taxon>Eukaryota</taxon>
        <taxon>Discoba</taxon>
        <taxon>Euglenozoa</taxon>
        <taxon>Kinetoplastea</taxon>
        <taxon>Metakinetoplastina</taxon>
        <taxon>Trypanosomatida</taxon>
        <taxon>Trypanosomatidae</taxon>
        <taxon>Strigomonadinae</taxon>
        <taxon>Angomonas</taxon>
    </lineage>
</organism>
<keyword evidence="1" id="KW-0812">Transmembrane</keyword>
<evidence type="ECO:0000313" key="3">
    <source>
        <dbReference type="Proteomes" id="UP000515908"/>
    </source>
</evidence>
<dbReference type="Proteomes" id="UP000515908">
    <property type="component" value="Chromosome 02"/>
</dbReference>
<keyword evidence="1" id="KW-1133">Transmembrane helix</keyword>
<gene>
    <name evidence="2" type="ORF">ADEAN_000143800</name>
</gene>
<feature type="transmembrane region" description="Helical" evidence="1">
    <location>
        <begin position="72"/>
        <end position="94"/>
    </location>
</feature>
<name>A0A7G2C458_9TRYP</name>
<protein>
    <submittedName>
        <fullName evidence="2">Uncharacterized protein</fullName>
    </submittedName>
</protein>
<reference evidence="2 3" key="1">
    <citation type="submission" date="2020-08" db="EMBL/GenBank/DDBJ databases">
        <authorList>
            <person name="Newling K."/>
            <person name="Davey J."/>
            <person name="Forrester S."/>
        </authorList>
    </citation>
    <scope>NUCLEOTIDE SEQUENCE [LARGE SCALE GENOMIC DNA]</scope>
    <source>
        <strain evidence="3">Crithidia deanei Carvalho (ATCC PRA-265)</strain>
    </source>
</reference>
<evidence type="ECO:0000256" key="1">
    <source>
        <dbReference type="SAM" id="Phobius"/>
    </source>
</evidence>
<keyword evidence="3" id="KW-1185">Reference proteome</keyword>